<dbReference type="CDD" id="cd02796">
    <property type="entry name" value="tRNA_bind_bactPheRS"/>
    <property type="match status" value="1"/>
</dbReference>
<evidence type="ECO:0000259" key="4">
    <source>
        <dbReference type="PROSITE" id="PS50886"/>
    </source>
</evidence>
<name>A0A9X3JFL4_9LACT</name>
<dbReference type="InterPro" id="IPR033714">
    <property type="entry name" value="tRNA_bind_bactPheRS"/>
</dbReference>
<dbReference type="EMBL" id="JAPRFR010000002">
    <property type="protein sequence ID" value="MCZ0726071.1"/>
    <property type="molecule type" value="Genomic_DNA"/>
</dbReference>
<keyword evidence="6" id="KW-1185">Reference proteome</keyword>
<dbReference type="Pfam" id="PF01588">
    <property type="entry name" value="tRNA_bind"/>
    <property type="match status" value="1"/>
</dbReference>
<evidence type="ECO:0000256" key="2">
    <source>
        <dbReference type="ARBA" id="ARBA00022884"/>
    </source>
</evidence>
<feature type="domain" description="TRNA-binding" evidence="4">
    <location>
        <begin position="90"/>
        <end position="200"/>
    </location>
</feature>
<evidence type="ECO:0000313" key="5">
    <source>
        <dbReference type="EMBL" id="MCZ0726071.1"/>
    </source>
</evidence>
<evidence type="ECO:0000313" key="6">
    <source>
        <dbReference type="Proteomes" id="UP001146670"/>
    </source>
</evidence>
<comment type="caution">
    <text evidence="5">The sequence shown here is derived from an EMBL/GenBank/DDBJ whole genome shotgun (WGS) entry which is preliminary data.</text>
</comment>
<dbReference type="PROSITE" id="PS50886">
    <property type="entry name" value="TRBD"/>
    <property type="match status" value="1"/>
</dbReference>
<proteinExistence type="predicted"/>
<accession>A0A9X3JFL4</accession>
<reference evidence="5" key="1">
    <citation type="submission" date="2022-12" db="EMBL/GenBank/DDBJ databases">
        <title>Description and comparative metabolic analysis of Aerococcus sp. nov., isolated from the feces of a pig.</title>
        <authorList>
            <person name="Chang Y.-H."/>
        </authorList>
    </citation>
    <scope>NUCLEOTIDE SEQUENCE</scope>
    <source>
        <strain evidence="5">YH-aer222</strain>
    </source>
</reference>
<dbReference type="Pfam" id="PF14794">
    <property type="entry name" value="DUF4479"/>
    <property type="match status" value="1"/>
</dbReference>
<dbReference type="GO" id="GO:0000049">
    <property type="term" value="F:tRNA binding"/>
    <property type="evidence" value="ECO:0007669"/>
    <property type="project" value="UniProtKB-UniRule"/>
</dbReference>
<evidence type="ECO:0000256" key="3">
    <source>
        <dbReference type="PROSITE-ProRule" id="PRU00209"/>
    </source>
</evidence>
<dbReference type="InterPro" id="IPR012340">
    <property type="entry name" value="NA-bd_OB-fold"/>
</dbReference>
<evidence type="ECO:0000256" key="1">
    <source>
        <dbReference type="ARBA" id="ARBA00022555"/>
    </source>
</evidence>
<dbReference type="AlphaFoldDB" id="A0A9X3JFL4"/>
<dbReference type="InterPro" id="IPR027855">
    <property type="entry name" value="DUF4479"/>
</dbReference>
<protein>
    <submittedName>
        <fullName evidence="5">DUF4479 domain-containing protein</fullName>
    </submittedName>
</protein>
<gene>
    <name evidence="5" type="ORF">OW157_05725</name>
</gene>
<keyword evidence="2 3" id="KW-0694">RNA-binding</keyword>
<organism evidence="5 6">
    <name type="scientific">Aerococcus kribbianus</name>
    <dbReference type="NCBI Taxonomy" id="2999064"/>
    <lineage>
        <taxon>Bacteria</taxon>
        <taxon>Bacillati</taxon>
        <taxon>Bacillota</taxon>
        <taxon>Bacilli</taxon>
        <taxon>Lactobacillales</taxon>
        <taxon>Aerococcaceae</taxon>
        <taxon>Aerococcus</taxon>
    </lineage>
</organism>
<keyword evidence="1 3" id="KW-0820">tRNA-binding</keyword>
<dbReference type="Proteomes" id="UP001146670">
    <property type="component" value="Unassembled WGS sequence"/>
</dbReference>
<dbReference type="NCBIfam" id="NF045760">
    <property type="entry name" value="YtpR"/>
    <property type="match status" value="1"/>
</dbReference>
<dbReference type="SUPFAM" id="SSF50249">
    <property type="entry name" value="Nucleic acid-binding proteins"/>
    <property type="match status" value="1"/>
</dbReference>
<dbReference type="Gene3D" id="2.40.50.140">
    <property type="entry name" value="Nucleic acid-binding proteins"/>
    <property type="match status" value="1"/>
</dbReference>
<dbReference type="Gene3D" id="3.30.1940.10">
    <property type="entry name" value="YtpR-like"/>
    <property type="match status" value="1"/>
</dbReference>
<dbReference type="InterPro" id="IPR037154">
    <property type="entry name" value="YtpR-like_sf"/>
</dbReference>
<dbReference type="InterPro" id="IPR002547">
    <property type="entry name" value="tRNA-bd_dom"/>
</dbReference>
<sequence length="209" mass="23280">MWISFYNRQGVGDVLMFSKGHLDRSKIAVETIANVTRIYNKETKETFGYNFHHISERLEIEGNGHVQLSEGQMDTLNQLIYEQGYDPIPYENEPRIVVGKVLTCVDHEDSDHLHVTETQVGEDVYQIVCGASNVHADMGVIVALPGAVMPNGQVIRPGELRGVASQGMLCSAYELGRDPEHKQKGIMEVPLDLELGTPFDQLTSEQLAL</sequence>
<dbReference type="RefSeq" id="WP_268752399.1">
    <property type="nucleotide sequence ID" value="NZ_JAPRFQ010000002.1"/>
</dbReference>